<organism evidence="2 3">
    <name type="scientific">Levilactobacillus fuyuanensis</name>
    <dbReference type="NCBI Taxonomy" id="2486022"/>
    <lineage>
        <taxon>Bacteria</taxon>
        <taxon>Bacillati</taxon>
        <taxon>Bacillota</taxon>
        <taxon>Bacilli</taxon>
        <taxon>Lactobacillales</taxon>
        <taxon>Lactobacillaceae</taxon>
        <taxon>Levilactobacillus</taxon>
    </lineage>
</organism>
<dbReference type="NCBIfam" id="TIGR01167">
    <property type="entry name" value="LPXTG_anchor"/>
    <property type="match status" value="1"/>
</dbReference>
<feature type="region of interest" description="Disordered" evidence="1">
    <location>
        <begin position="170"/>
        <end position="255"/>
    </location>
</feature>
<comment type="caution">
    <text evidence="2">The sequence shown here is derived from an EMBL/GenBank/DDBJ whole genome shotgun (WGS) entry which is preliminary data.</text>
</comment>
<proteinExistence type="predicted"/>
<evidence type="ECO:0000313" key="3">
    <source>
        <dbReference type="Proteomes" id="UP001597195"/>
    </source>
</evidence>
<feature type="region of interest" description="Disordered" evidence="1">
    <location>
        <begin position="306"/>
        <end position="357"/>
    </location>
</feature>
<sequence length="382" mass="40781">MMKMKWQHGVMVSLFIGGLLVGSGGSVVGLADETVKYDMDLEFFVEAINDGDQTESKWVYSTEKRQVVAGEALEHQAFLIGFLTSGNRLAPEAAPTAALKWTYSGLGLPVKVTVKYTDQNDQQIGQSHVSSAKFTRGGKMIIEAPAGYRLVTPEVKNRLATTSETWNIKVTPLNSAAKPMPGGEEKPDSKPDEGSHNKPQTVPDKPDVTEKPQPGNPGASVKPTLPIAPHPGQPTDPGHPVLPTPAPLVPSRPSSSLPITHPELVVPVDEYPGNVSNPNVIYTPEGPINATDLDHTSELTERPVTAVDGSTPATDTIATSKPAKRTTAASQAKPHRTASPLQRIATSGQRLPQTDEQTTKGSLLGMVALAGLGLVRFRRFLH</sequence>
<gene>
    <name evidence="2" type="ORF">ACFQ5T_00005</name>
</gene>
<feature type="compositionally biased region" description="Pro residues" evidence="1">
    <location>
        <begin position="240"/>
        <end position="250"/>
    </location>
</feature>
<feature type="compositionally biased region" description="Basic and acidic residues" evidence="1">
    <location>
        <begin position="183"/>
        <end position="196"/>
    </location>
</feature>
<dbReference type="EMBL" id="JBHTOM010000001">
    <property type="protein sequence ID" value="MFD1548076.1"/>
    <property type="molecule type" value="Genomic_DNA"/>
</dbReference>
<reference evidence="3" key="1">
    <citation type="journal article" date="2019" name="Int. J. Syst. Evol. Microbiol.">
        <title>The Global Catalogue of Microorganisms (GCM) 10K type strain sequencing project: providing services to taxonomists for standard genome sequencing and annotation.</title>
        <authorList>
            <consortium name="The Broad Institute Genomics Platform"/>
            <consortium name="The Broad Institute Genome Sequencing Center for Infectious Disease"/>
            <person name="Wu L."/>
            <person name="Ma J."/>
        </authorList>
    </citation>
    <scope>NUCLEOTIDE SEQUENCE [LARGE SCALE GENOMIC DNA]</scope>
    <source>
        <strain evidence="3">CCM 8906</strain>
    </source>
</reference>
<evidence type="ECO:0000256" key="1">
    <source>
        <dbReference type="SAM" id="MobiDB-lite"/>
    </source>
</evidence>
<accession>A0ABW4GYZ7</accession>
<dbReference type="Proteomes" id="UP001597195">
    <property type="component" value="Unassembled WGS sequence"/>
</dbReference>
<name>A0ABW4GYZ7_9LACO</name>
<dbReference type="RefSeq" id="WP_125701603.1">
    <property type="nucleotide sequence ID" value="NZ_JBHTOM010000001.1"/>
</dbReference>
<keyword evidence="3" id="KW-1185">Reference proteome</keyword>
<feature type="compositionally biased region" description="Polar residues" evidence="1">
    <location>
        <begin position="344"/>
        <end position="357"/>
    </location>
</feature>
<protein>
    <submittedName>
        <fullName evidence="2">LPXTG cell wall anchor domain-containing protein</fullName>
    </submittedName>
</protein>
<evidence type="ECO:0000313" key="2">
    <source>
        <dbReference type="EMBL" id="MFD1548076.1"/>
    </source>
</evidence>